<dbReference type="OrthoDB" id="3786931at2759"/>
<evidence type="ECO:0000256" key="1">
    <source>
        <dbReference type="SAM" id="MobiDB-lite"/>
    </source>
</evidence>
<proteinExistence type="predicted"/>
<accession>A0A225ARR9</accession>
<sequence length="429" mass="48113">MSKLTPSEIKELASCLRLRVDSPGADCSRVRYAIDHIPHHLRASKMINLFVKAGLFNKLCCVHEGLDSSTVSSIFDSLRAEVIDSVQSLRQYAYLLGPDENMALDRTAGIEGMWRESIDKDRSTHSMHWKYQADQCQACMLSRVASKPAVLRELRTLILGKVTSTGSTILILSFINEWIMLTDQKDELFYLSGQRAAVIKNAKQEWRKMKAMTEHHNTQQQRVSSHKAHILTERILENSKPRPSVASLSRPPSRNAHEFAEIESILRSYGSDIETDASHLPPSEESYSSSTISDYSHGDSMTTMNSLHNEGNISDHFHPDGALSYCMHGPWPSTEGLQDPRPRVSVTPDSSAGTLVTSFVTYPEFHGLHRSSESEAELPNRLTIPPLRSHSPFAVPHLIPSRRPSMSSPYRSVPGLNTTAQDRQWPESR</sequence>
<name>A0A225ARR9_TALAT</name>
<feature type="compositionally biased region" description="Low complexity" evidence="1">
    <location>
        <begin position="278"/>
        <end position="295"/>
    </location>
</feature>
<feature type="region of interest" description="Disordered" evidence="1">
    <location>
        <begin position="273"/>
        <end position="295"/>
    </location>
</feature>
<dbReference type="EMBL" id="LFMY01000016">
    <property type="protein sequence ID" value="OKL56137.1"/>
    <property type="molecule type" value="Genomic_DNA"/>
</dbReference>
<dbReference type="Proteomes" id="UP000214365">
    <property type="component" value="Unassembled WGS sequence"/>
</dbReference>
<organism evidence="2 3">
    <name type="scientific">Talaromyces atroroseus</name>
    <dbReference type="NCBI Taxonomy" id="1441469"/>
    <lineage>
        <taxon>Eukaryota</taxon>
        <taxon>Fungi</taxon>
        <taxon>Dikarya</taxon>
        <taxon>Ascomycota</taxon>
        <taxon>Pezizomycotina</taxon>
        <taxon>Eurotiomycetes</taxon>
        <taxon>Eurotiomycetidae</taxon>
        <taxon>Eurotiales</taxon>
        <taxon>Trichocomaceae</taxon>
        <taxon>Talaromyces</taxon>
        <taxon>Talaromyces sect. Trachyspermi</taxon>
    </lineage>
</organism>
<dbReference type="AlphaFoldDB" id="A0A225ARR9"/>
<evidence type="ECO:0000313" key="3">
    <source>
        <dbReference type="Proteomes" id="UP000214365"/>
    </source>
</evidence>
<protein>
    <submittedName>
        <fullName evidence="2">Uncharacterized protein</fullName>
    </submittedName>
</protein>
<reference evidence="2 3" key="1">
    <citation type="submission" date="2015-06" db="EMBL/GenBank/DDBJ databases">
        <title>Talaromyces atroroseus IBT 11181 draft genome.</title>
        <authorList>
            <person name="Rasmussen K.B."/>
            <person name="Rasmussen S."/>
            <person name="Petersen B."/>
            <person name="Sicheritz-Ponten T."/>
            <person name="Mortensen U.H."/>
            <person name="Thrane U."/>
        </authorList>
    </citation>
    <scope>NUCLEOTIDE SEQUENCE [LARGE SCALE GENOMIC DNA]</scope>
    <source>
        <strain evidence="2 3">IBT 11181</strain>
    </source>
</reference>
<gene>
    <name evidence="2" type="ORF">UA08_08740</name>
</gene>
<comment type="caution">
    <text evidence="2">The sequence shown here is derived from an EMBL/GenBank/DDBJ whole genome shotgun (WGS) entry which is preliminary data.</text>
</comment>
<evidence type="ECO:0000313" key="2">
    <source>
        <dbReference type="EMBL" id="OKL56137.1"/>
    </source>
</evidence>
<dbReference type="GeneID" id="31008496"/>
<feature type="compositionally biased region" description="Low complexity" evidence="1">
    <location>
        <begin position="401"/>
        <end position="412"/>
    </location>
</feature>
<dbReference type="RefSeq" id="XP_020116258.1">
    <property type="nucleotide sequence ID" value="XM_020263637.1"/>
</dbReference>
<keyword evidence="3" id="KW-1185">Reference proteome</keyword>
<feature type="region of interest" description="Disordered" evidence="1">
    <location>
        <begin position="398"/>
        <end position="429"/>
    </location>
</feature>
<dbReference type="STRING" id="1441469.A0A225ARR9"/>